<dbReference type="Proteomes" id="UP001341281">
    <property type="component" value="Chromosome 09"/>
</dbReference>
<protein>
    <submittedName>
        <fullName evidence="1">Uncharacterized protein</fullName>
    </submittedName>
</protein>
<dbReference type="EMBL" id="CP144753">
    <property type="protein sequence ID" value="WVZ93068.1"/>
    <property type="molecule type" value="Genomic_DNA"/>
</dbReference>
<sequence length="220" mass="23825">MRPRPTALRRYPRYLAPALRRHHRRLSRPLPFARLCAALTLRHHRRMLPACARSNPPHSLPRARLLSLTCAASLHPPAAAPAPSPLAPLVPPGLRARALSHHVAPLSALLHLLLRSSPRSPVPRHHHAVVMGRMIRVGPAGCEAIVVALWLSCSRAAESRGCGEAVGGDGDCALTTSWMATSQFSALLGLKASAKKTHIVAGYLSFHGWSSQYEQAINPM</sequence>
<accession>A0AAQ3UKM8</accession>
<reference evidence="1 2" key="1">
    <citation type="submission" date="2024-02" db="EMBL/GenBank/DDBJ databases">
        <title>High-quality chromosome-scale genome assembly of Pensacola bahiagrass (Paspalum notatum Flugge var. saurae).</title>
        <authorList>
            <person name="Vega J.M."/>
            <person name="Podio M."/>
            <person name="Orjuela J."/>
            <person name="Siena L.A."/>
            <person name="Pessino S.C."/>
            <person name="Combes M.C."/>
            <person name="Mariac C."/>
            <person name="Albertini E."/>
            <person name="Pupilli F."/>
            <person name="Ortiz J.P.A."/>
            <person name="Leblanc O."/>
        </authorList>
    </citation>
    <scope>NUCLEOTIDE SEQUENCE [LARGE SCALE GENOMIC DNA]</scope>
    <source>
        <strain evidence="1">R1</strain>
        <tissue evidence="1">Leaf</tissue>
    </source>
</reference>
<dbReference type="AlphaFoldDB" id="A0AAQ3UKM8"/>
<keyword evidence="2" id="KW-1185">Reference proteome</keyword>
<evidence type="ECO:0000313" key="2">
    <source>
        <dbReference type="Proteomes" id="UP001341281"/>
    </source>
</evidence>
<name>A0AAQ3UKM8_PASNO</name>
<proteinExistence type="predicted"/>
<gene>
    <name evidence="1" type="ORF">U9M48_039081</name>
</gene>
<organism evidence="1 2">
    <name type="scientific">Paspalum notatum var. saurae</name>
    <dbReference type="NCBI Taxonomy" id="547442"/>
    <lineage>
        <taxon>Eukaryota</taxon>
        <taxon>Viridiplantae</taxon>
        <taxon>Streptophyta</taxon>
        <taxon>Embryophyta</taxon>
        <taxon>Tracheophyta</taxon>
        <taxon>Spermatophyta</taxon>
        <taxon>Magnoliopsida</taxon>
        <taxon>Liliopsida</taxon>
        <taxon>Poales</taxon>
        <taxon>Poaceae</taxon>
        <taxon>PACMAD clade</taxon>
        <taxon>Panicoideae</taxon>
        <taxon>Andropogonodae</taxon>
        <taxon>Paspaleae</taxon>
        <taxon>Paspalinae</taxon>
        <taxon>Paspalum</taxon>
    </lineage>
</organism>
<evidence type="ECO:0000313" key="1">
    <source>
        <dbReference type="EMBL" id="WVZ93068.1"/>
    </source>
</evidence>